<dbReference type="OrthoDB" id="7406432at2759"/>
<proteinExistence type="predicted"/>
<feature type="non-terminal residue" evidence="1">
    <location>
        <position position="181"/>
    </location>
</feature>
<accession>A0A8J9UIC2</accession>
<dbReference type="AlphaFoldDB" id="A0A8J9UIC2"/>
<evidence type="ECO:0000313" key="2">
    <source>
        <dbReference type="Proteomes" id="UP000838878"/>
    </source>
</evidence>
<dbReference type="Proteomes" id="UP000838878">
    <property type="component" value="Chromosome 2"/>
</dbReference>
<sequence length="181" mass="21316">MKIHKSEEEYKIFFESISPIKLTESRYLKLNTQSWGVLTDYFIECVKINRFKPNNVSSTAILKVGDESGQVTCFVKGRTVGLLFGLTETEWSDVEEMCDCGQQLFYRYFKDGLSKNFNCEQKHFYNFCLSNQKEDMLIALFYRTNNTRNKDKHNAFLNITEIRKGNTYLLDIYFNHLKTSL</sequence>
<reference evidence="1" key="1">
    <citation type="submission" date="2021-12" db="EMBL/GenBank/DDBJ databases">
        <authorList>
            <person name="Martin H S."/>
        </authorList>
    </citation>
    <scope>NUCLEOTIDE SEQUENCE</scope>
</reference>
<keyword evidence="2" id="KW-1185">Reference proteome</keyword>
<evidence type="ECO:0000313" key="1">
    <source>
        <dbReference type="EMBL" id="CAH0720753.1"/>
    </source>
</evidence>
<protein>
    <submittedName>
        <fullName evidence="1">Uncharacterized protein</fullName>
    </submittedName>
</protein>
<organism evidence="1 2">
    <name type="scientific">Brenthis ino</name>
    <name type="common">lesser marbled fritillary</name>
    <dbReference type="NCBI Taxonomy" id="405034"/>
    <lineage>
        <taxon>Eukaryota</taxon>
        <taxon>Metazoa</taxon>
        <taxon>Ecdysozoa</taxon>
        <taxon>Arthropoda</taxon>
        <taxon>Hexapoda</taxon>
        <taxon>Insecta</taxon>
        <taxon>Pterygota</taxon>
        <taxon>Neoptera</taxon>
        <taxon>Endopterygota</taxon>
        <taxon>Lepidoptera</taxon>
        <taxon>Glossata</taxon>
        <taxon>Ditrysia</taxon>
        <taxon>Papilionoidea</taxon>
        <taxon>Nymphalidae</taxon>
        <taxon>Heliconiinae</taxon>
        <taxon>Argynnini</taxon>
        <taxon>Brenthis</taxon>
    </lineage>
</organism>
<dbReference type="EMBL" id="OV170222">
    <property type="protein sequence ID" value="CAH0720753.1"/>
    <property type="molecule type" value="Genomic_DNA"/>
</dbReference>
<name>A0A8J9UIC2_9NEOP</name>
<gene>
    <name evidence="1" type="ORF">BINO364_LOCUS6946</name>
</gene>